<dbReference type="InterPro" id="IPR050953">
    <property type="entry name" value="N4_N6_ade-DNA_methylase"/>
</dbReference>
<gene>
    <name evidence="7" type="ORF">CARN1_1248</name>
</gene>
<protein>
    <recommendedName>
        <fullName evidence="1">site-specific DNA-methyltransferase (adenine-specific)</fullName>
        <ecNumber evidence="1">2.1.1.72</ecNumber>
    </recommendedName>
</protein>
<evidence type="ECO:0000313" key="7">
    <source>
        <dbReference type="EMBL" id="CBH75850.1"/>
    </source>
</evidence>
<accession>E6PHB2</accession>
<dbReference type="GO" id="GO:0003676">
    <property type="term" value="F:nucleic acid binding"/>
    <property type="evidence" value="ECO:0007669"/>
    <property type="project" value="InterPro"/>
</dbReference>
<comment type="caution">
    <text evidence="7">The sequence shown here is derived from an EMBL/GenBank/DDBJ whole genome shotgun (WGS) entry which is preliminary data.</text>
</comment>
<dbReference type="GO" id="GO:0032259">
    <property type="term" value="P:methylation"/>
    <property type="evidence" value="ECO:0007669"/>
    <property type="project" value="UniProtKB-KW"/>
</dbReference>
<sequence>MPNRELSHIEQLVESFEADILERGAPAFNEAETRIRFLDPFFRILGWDIGEAKTHRVKVEPKHTGGTPDYEFFNEAGKCVFICEAKRIADPRVAGEVFSREDVFQVKKYAYSFGVPIAVIFNFTEIRVYAVTAPPDLLSPSEFEIAKLRSSARDLPRRIALFQEYLSRDAVDQDRFVDLLSLPRSGAKSPITVELLQRLLRWRERLADGFLKENPSASDELIDGAAALMVDRLIFAKFLIDRQLEDDFLLAHHDRNDGIELIRERFEKLEAIYNGGIFASHDVDGLVWPKVAAKHVIDELSAPRFPFDFSALPVEILGDIYESFIGVRAKRKSNTKIKLELTENLKKEKGVYYTPRDTVAQMVRLALSERTSGLTYHKLLRIRIIDPACGSGSFLVACYRHLLATALDWWVGQPDSPAKRRAVHVFRGRQVLSVEAKKAILESCIYGVDRDRRALDIASLSLYLILVENDDRAGLLYFGTPLPTMIGTNLLAQNSLIDDPSIDRFCFAPVGRFKNAMEGGGFDVCIMNPPYVFGEHIPTEWQNYLGNRYTTMGRQADYYVAFLERCTTVFLKNRGVYSVIIPDAILARAQREPIRRALLEIAPPRYIGHVGQVFEKVDVSDLNKPKLSRKTTGVSAVVLVGQKTRLGETVDIVDLECRQQKIINSVNIADIRSDKWARFLIYLEPHEWDIVRRIERAPRVAYYIDCGIARGEETGKRGLPRLPSREAKLPLIPGEAIRPFFVGEERVCVTSLDKPRSMYEGVKILVRQTVIRLRPLI</sequence>
<evidence type="ECO:0000256" key="3">
    <source>
        <dbReference type="ARBA" id="ARBA00022679"/>
    </source>
</evidence>
<dbReference type="PROSITE" id="PS00092">
    <property type="entry name" value="N6_MTASE"/>
    <property type="match status" value="1"/>
</dbReference>
<keyword evidence="2" id="KW-0489">Methyltransferase</keyword>
<dbReference type="PANTHER" id="PTHR33841">
    <property type="entry name" value="DNA METHYLTRANSFERASE YEEA-RELATED"/>
    <property type="match status" value="1"/>
</dbReference>
<dbReference type="InterPro" id="IPR002052">
    <property type="entry name" value="DNA_methylase_N6_adenine_CS"/>
</dbReference>
<keyword evidence="7" id="KW-0378">Hydrolase</keyword>
<comment type="catalytic activity">
    <reaction evidence="5">
        <text>a 2'-deoxyadenosine in DNA + S-adenosyl-L-methionine = an N(6)-methyl-2'-deoxyadenosine in DNA + S-adenosyl-L-homocysteine + H(+)</text>
        <dbReference type="Rhea" id="RHEA:15197"/>
        <dbReference type="Rhea" id="RHEA-COMP:12418"/>
        <dbReference type="Rhea" id="RHEA-COMP:12419"/>
        <dbReference type="ChEBI" id="CHEBI:15378"/>
        <dbReference type="ChEBI" id="CHEBI:57856"/>
        <dbReference type="ChEBI" id="CHEBI:59789"/>
        <dbReference type="ChEBI" id="CHEBI:90615"/>
        <dbReference type="ChEBI" id="CHEBI:90616"/>
        <dbReference type="EC" id="2.1.1.72"/>
    </reaction>
</comment>
<dbReference type="EC" id="2.1.1.72" evidence="1"/>
<dbReference type="GO" id="GO:0006304">
    <property type="term" value="P:DNA modification"/>
    <property type="evidence" value="ECO:0007669"/>
    <property type="project" value="InterPro"/>
</dbReference>
<dbReference type="PANTHER" id="PTHR33841:SF1">
    <property type="entry name" value="DNA METHYLTRANSFERASE A"/>
    <property type="match status" value="1"/>
</dbReference>
<dbReference type="AlphaFoldDB" id="E6PHB2"/>
<evidence type="ECO:0000256" key="5">
    <source>
        <dbReference type="ARBA" id="ARBA00047942"/>
    </source>
</evidence>
<evidence type="ECO:0000259" key="6">
    <source>
        <dbReference type="Pfam" id="PF07669"/>
    </source>
</evidence>
<proteinExistence type="predicted"/>
<reference evidence="7" key="1">
    <citation type="submission" date="2009-10" db="EMBL/GenBank/DDBJ databases">
        <title>Diversity of trophic interactions inside an arsenic-rich microbial ecosystem.</title>
        <authorList>
            <person name="Bertin P.N."/>
            <person name="Heinrich-Salmeron A."/>
            <person name="Pelletier E."/>
            <person name="Goulhen-Chollet F."/>
            <person name="Arsene-Ploetze F."/>
            <person name="Gallien S."/>
            <person name="Calteau A."/>
            <person name="Vallenet D."/>
            <person name="Casiot C."/>
            <person name="Chane-Woon-Ming B."/>
            <person name="Giloteaux L."/>
            <person name="Barakat M."/>
            <person name="Bonnefoy V."/>
            <person name="Bruneel O."/>
            <person name="Chandler M."/>
            <person name="Cleiss J."/>
            <person name="Duran R."/>
            <person name="Elbaz-Poulichet F."/>
            <person name="Fonknechten N."/>
            <person name="Lauga B."/>
            <person name="Mornico D."/>
            <person name="Ortet P."/>
            <person name="Schaeffer C."/>
            <person name="Siguier P."/>
            <person name="Alexander Thil Smith A."/>
            <person name="Van Dorsselaer A."/>
            <person name="Weissenbach J."/>
            <person name="Medigue C."/>
            <person name="Le Paslier D."/>
        </authorList>
    </citation>
    <scope>NUCLEOTIDE SEQUENCE</scope>
</reference>
<dbReference type="Pfam" id="PF07669">
    <property type="entry name" value="Eco57I"/>
    <property type="match status" value="1"/>
</dbReference>
<keyword evidence="3" id="KW-0808">Transferase</keyword>
<organism evidence="7">
    <name type="scientific">mine drainage metagenome</name>
    <dbReference type="NCBI Taxonomy" id="410659"/>
    <lineage>
        <taxon>unclassified sequences</taxon>
        <taxon>metagenomes</taxon>
        <taxon>ecological metagenomes</taxon>
    </lineage>
</organism>
<dbReference type="SUPFAM" id="SSF53335">
    <property type="entry name" value="S-adenosyl-L-methionine-dependent methyltransferases"/>
    <property type="match status" value="1"/>
</dbReference>
<dbReference type="GO" id="GO:0016787">
    <property type="term" value="F:hydrolase activity"/>
    <property type="evidence" value="ECO:0007669"/>
    <property type="project" value="UniProtKB-KW"/>
</dbReference>
<evidence type="ECO:0000256" key="1">
    <source>
        <dbReference type="ARBA" id="ARBA00011900"/>
    </source>
</evidence>
<feature type="domain" description="Type II methyltransferase M.TaqI-like" evidence="6">
    <location>
        <begin position="444"/>
        <end position="600"/>
    </location>
</feature>
<dbReference type="InterPro" id="IPR029063">
    <property type="entry name" value="SAM-dependent_MTases_sf"/>
</dbReference>
<dbReference type="GO" id="GO:0009007">
    <property type="term" value="F:site-specific DNA-methyltransferase (adenine-specific) activity"/>
    <property type="evidence" value="ECO:0007669"/>
    <property type="project" value="UniProtKB-EC"/>
</dbReference>
<dbReference type="PRINTS" id="PR00507">
    <property type="entry name" value="N12N6MTFRASE"/>
</dbReference>
<evidence type="ECO:0000256" key="4">
    <source>
        <dbReference type="ARBA" id="ARBA00022691"/>
    </source>
</evidence>
<dbReference type="Gene3D" id="3.40.50.150">
    <property type="entry name" value="Vaccinia Virus protein VP39"/>
    <property type="match status" value="1"/>
</dbReference>
<name>E6PHB2_9ZZZZ</name>
<evidence type="ECO:0000256" key="2">
    <source>
        <dbReference type="ARBA" id="ARBA00022603"/>
    </source>
</evidence>
<dbReference type="InterPro" id="IPR011639">
    <property type="entry name" value="MethylTrfase_TaqI-like_dom"/>
</dbReference>
<keyword evidence="4" id="KW-0949">S-adenosyl-L-methionine</keyword>
<dbReference type="EMBL" id="CABL01000016">
    <property type="protein sequence ID" value="CBH75850.1"/>
    <property type="molecule type" value="Genomic_DNA"/>
</dbReference>